<accession>A0A9D1UCX6</accession>
<dbReference type="Pfam" id="PF02653">
    <property type="entry name" value="BPD_transp_2"/>
    <property type="match status" value="1"/>
</dbReference>
<dbReference type="GO" id="GO:0022857">
    <property type="term" value="F:transmembrane transporter activity"/>
    <property type="evidence" value="ECO:0007669"/>
    <property type="project" value="InterPro"/>
</dbReference>
<feature type="transmembrane region" description="Helical" evidence="6">
    <location>
        <begin position="125"/>
        <end position="143"/>
    </location>
</feature>
<keyword evidence="2" id="KW-1003">Cell membrane</keyword>
<dbReference type="AlphaFoldDB" id="A0A9D1UCX6"/>
<evidence type="ECO:0000256" key="4">
    <source>
        <dbReference type="ARBA" id="ARBA00022989"/>
    </source>
</evidence>
<evidence type="ECO:0000313" key="7">
    <source>
        <dbReference type="EMBL" id="HIW83187.1"/>
    </source>
</evidence>
<evidence type="ECO:0000256" key="3">
    <source>
        <dbReference type="ARBA" id="ARBA00022692"/>
    </source>
</evidence>
<comment type="caution">
    <text evidence="7">The sequence shown here is derived from an EMBL/GenBank/DDBJ whole genome shotgun (WGS) entry which is preliminary data.</text>
</comment>
<feature type="transmembrane region" description="Helical" evidence="6">
    <location>
        <begin position="95"/>
        <end position="118"/>
    </location>
</feature>
<comment type="subcellular location">
    <subcellularLocation>
        <location evidence="1">Cell membrane</location>
        <topology evidence="1">Multi-pass membrane protein</topology>
    </subcellularLocation>
</comment>
<reference evidence="7" key="1">
    <citation type="journal article" date="2021" name="PeerJ">
        <title>Extensive microbial diversity within the chicken gut microbiome revealed by metagenomics and culture.</title>
        <authorList>
            <person name="Gilroy R."/>
            <person name="Ravi A."/>
            <person name="Getino M."/>
            <person name="Pursley I."/>
            <person name="Horton D.L."/>
            <person name="Alikhan N.F."/>
            <person name="Baker D."/>
            <person name="Gharbi K."/>
            <person name="Hall N."/>
            <person name="Watson M."/>
            <person name="Adriaenssens E.M."/>
            <person name="Foster-Nyarko E."/>
            <person name="Jarju S."/>
            <person name="Secka A."/>
            <person name="Antonio M."/>
            <person name="Oren A."/>
            <person name="Chaudhuri R.R."/>
            <person name="La Ragione R."/>
            <person name="Hildebrand F."/>
            <person name="Pallen M.J."/>
        </authorList>
    </citation>
    <scope>NUCLEOTIDE SEQUENCE</scope>
    <source>
        <strain evidence="7">ChiSxjej1B13-11762</strain>
    </source>
</reference>
<feature type="transmembrane region" description="Helical" evidence="6">
    <location>
        <begin position="246"/>
        <end position="262"/>
    </location>
</feature>
<organism evidence="7 8">
    <name type="scientific">Candidatus Dorea gallistercoris</name>
    <dbReference type="NCBI Taxonomy" id="2838542"/>
    <lineage>
        <taxon>Bacteria</taxon>
        <taxon>Bacillati</taxon>
        <taxon>Bacillota</taxon>
        <taxon>Clostridia</taxon>
        <taxon>Lachnospirales</taxon>
        <taxon>Lachnospiraceae</taxon>
        <taxon>Dorea</taxon>
    </lineage>
</organism>
<protein>
    <submittedName>
        <fullName evidence="7">ABC transporter permease</fullName>
    </submittedName>
</protein>
<dbReference type="InterPro" id="IPR001851">
    <property type="entry name" value="ABC_transp_permease"/>
</dbReference>
<feature type="transmembrane region" description="Helical" evidence="6">
    <location>
        <begin position="163"/>
        <end position="184"/>
    </location>
</feature>
<evidence type="ECO:0000256" key="1">
    <source>
        <dbReference type="ARBA" id="ARBA00004651"/>
    </source>
</evidence>
<feature type="transmembrane region" description="Helical" evidence="6">
    <location>
        <begin position="294"/>
        <end position="310"/>
    </location>
</feature>
<evidence type="ECO:0000256" key="6">
    <source>
        <dbReference type="SAM" id="Phobius"/>
    </source>
</evidence>
<feature type="transmembrane region" description="Helical" evidence="6">
    <location>
        <begin position="215"/>
        <end position="234"/>
    </location>
</feature>
<dbReference type="Proteomes" id="UP000824263">
    <property type="component" value="Unassembled WGS sequence"/>
</dbReference>
<dbReference type="PANTHER" id="PTHR32196">
    <property type="entry name" value="ABC TRANSPORTER PERMEASE PROTEIN YPHD-RELATED-RELATED"/>
    <property type="match status" value="1"/>
</dbReference>
<proteinExistence type="predicted"/>
<feature type="transmembrane region" description="Helical" evidence="6">
    <location>
        <begin position="20"/>
        <end position="39"/>
    </location>
</feature>
<dbReference type="GO" id="GO:0005886">
    <property type="term" value="C:plasma membrane"/>
    <property type="evidence" value="ECO:0007669"/>
    <property type="project" value="UniProtKB-SubCell"/>
</dbReference>
<evidence type="ECO:0000256" key="2">
    <source>
        <dbReference type="ARBA" id="ARBA00022475"/>
    </source>
</evidence>
<gene>
    <name evidence="7" type="ORF">H9873_02555</name>
</gene>
<sequence length="316" mass="33907">MKTVLYPAKQWKRNKNEMALAALLLVLCLGFAFLTDSFLKTQNVQQILKQSAELGIIVLGMSASIISGGFDLSIGALTGLNSVILASMLQQESPIWQAVLAAFTCSLVCGALNGVLIGTFRLQPMVITLGTSTVFTGIGTVISEGHAISDLPEAFLVFHSTNILGIPIQFWIFLAGMAAFVYLFQYTKYGRQVYLLGSSYDAAGYSGIPCRRCTFWVYVFSSVMAFLAAVIMTSRMATGRIDFADNYVMQSVSAAVFGGISVNGGKGGIFGAAIGVLVYSVLSNAFNLLGLSRYLHQVVIGVVLLIVLGIRKKIET</sequence>
<dbReference type="CDD" id="cd06579">
    <property type="entry name" value="TM_PBP1_transp_AraH_like"/>
    <property type="match status" value="1"/>
</dbReference>
<keyword evidence="3 6" id="KW-0812">Transmembrane</keyword>
<keyword evidence="4 6" id="KW-1133">Transmembrane helix</keyword>
<dbReference type="EMBL" id="DXGF01000045">
    <property type="protein sequence ID" value="HIW83187.1"/>
    <property type="molecule type" value="Genomic_DNA"/>
</dbReference>
<keyword evidence="5 6" id="KW-0472">Membrane</keyword>
<reference evidence="7" key="2">
    <citation type="submission" date="2021-04" db="EMBL/GenBank/DDBJ databases">
        <authorList>
            <person name="Gilroy R."/>
        </authorList>
    </citation>
    <scope>NUCLEOTIDE SEQUENCE</scope>
    <source>
        <strain evidence="7">ChiSxjej1B13-11762</strain>
    </source>
</reference>
<evidence type="ECO:0000313" key="8">
    <source>
        <dbReference type="Proteomes" id="UP000824263"/>
    </source>
</evidence>
<feature type="transmembrane region" description="Helical" evidence="6">
    <location>
        <begin position="269"/>
        <end position="288"/>
    </location>
</feature>
<name>A0A9D1UCX6_9FIRM</name>
<evidence type="ECO:0000256" key="5">
    <source>
        <dbReference type="ARBA" id="ARBA00023136"/>
    </source>
</evidence>